<keyword evidence="6" id="KW-1185">Reference proteome</keyword>
<dbReference type="InterPro" id="IPR036388">
    <property type="entry name" value="WH-like_DNA-bd_sf"/>
</dbReference>
<dbReference type="PROSITE" id="PS01117">
    <property type="entry name" value="HTH_MARR_1"/>
    <property type="match status" value="1"/>
</dbReference>
<evidence type="ECO:0000313" key="6">
    <source>
        <dbReference type="Proteomes" id="UP001528912"/>
    </source>
</evidence>
<dbReference type="PANTHER" id="PTHR33164:SF101">
    <property type="entry name" value="TRANSCRIPTIONAL REPRESSOR MPRA"/>
    <property type="match status" value="1"/>
</dbReference>
<dbReference type="SMART" id="SM00347">
    <property type="entry name" value="HTH_MARR"/>
    <property type="match status" value="1"/>
</dbReference>
<dbReference type="PROSITE" id="PS50995">
    <property type="entry name" value="HTH_MARR_2"/>
    <property type="match status" value="1"/>
</dbReference>
<evidence type="ECO:0000256" key="3">
    <source>
        <dbReference type="ARBA" id="ARBA00023163"/>
    </source>
</evidence>
<dbReference type="SUPFAM" id="SSF46785">
    <property type="entry name" value="Winged helix' DNA-binding domain"/>
    <property type="match status" value="1"/>
</dbReference>
<sequence length="173" mass="18949">MSGHTPLPFDPIQRAAQLWRERWGDDAPYAAMASATSVMRAQQLLLAELDGALAPFRLTFARYEALVLLTFSSVDGLPMSKVGERLMIHPTSATNIVQRLVAQGLVERVPNPRDGRGALARITAEGREVMERAARALHDIEFGMGALDASEHAELFGLLHTLRVGRGDFVESD</sequence>
<keyword evidence="1" id="KW-0805">Transcription regulation</keyword>
<dbReference type="Gene3D" id="1.10.10.10">
    <property type="entry name" value="Winged helix-like DNA-binding domain superfamily/Winged helix DNA-binding domain"/>
    <property type="match status" value="1"/>
</dbReference>
<dbReference type="InterPro" id="IPR023187">
    <property type="entry name" value="Tscrpt_reg_MarR-type_CS"/>
</dbReference>
<protein>
    <submittedName>
        <fullName evidence="5">MarR family transcriptional regulator</fullName>
    </submittedName>
</protein>
<dbReference type="Pfam" id="PF12802">
    <property type="entry name" value="MarR_2"/>
    <property type="match status" value="1"/>
</dbReference>
<name>A0ABT6CCC7_9MICO</name>
<dbReference type="EMBL" id="JAROAV010000030">
    <property type="protein sequence ID" value="MDF8264926.1"/>
    <property type="molecule type" value="Genomic_DNA"/>
</dbReference>
<evidence type="ECO:0000313" key="5">
    <source>
        <dbReference type="EMBL" id="MDF8264926.1"/>
    </source>
</evidence>
<keyword evidence="3" id="KW-0804">Transcription</keyword>
<dbReference type="RefSeq" id="WP_277192315.1">
    <property type="nucleotide sequence ID" value="NZ_JAROAV010000030.1"/>
</dbReference>
<dbReference type="Proteomes" id="UP001528912">
    <property type="component" value="Unassembled WGS sequence"/>
</dbReference>
<proteinExistence type="predicted"/>
<feature type="domain" description="HTH marR-type" evidence="4">
    <location>
        <begin position="25"/>
        <end position="164"/>
    </location>
</feature>
<comment type="caution">
    <text evidence="5">The sequence shown here is derived from an EMBL/GenBank/DDBJ whole genome shotgun (WGS) entry which is preliminary data.</text>
</comment>
<gene>
    <name evidence="5" type="ORF">P4R38_11785</name>
</gene>
<evidence type="ECO:0000259" key="4">
    <source>
        <dbReference type="PROSITE" id="PS50995"/>
    </source>
</evidence>
<dbReference type="PANTHER" id="PTHR33164">
    <property type="entry name" value="TRANSCRIPTIONAL REGULATOR, MARR FAMILY"/>
    <property type="match status" value="1"/>
</dbReference>
<dbReference type="InterPro" id="IPR000835">
    <property type="entry name" value="HTH_MarR-typ"/>
</dbReference>
<reference evidence="5 6" key="1">
    <citation type="submission" date="2023-03" db="EMBL/GenBank/DDBJ databases">
        <title>YIM 133296 draft genome.</title>
        <authorList>
            <person name="Xiong L."/>
        </authorList>
    </citation>
    <scope>NUCLEOTIDE SEQUENCE [LARGE SCALE GENOMIC DNA]</scope>
    <source>
        <strain evidence="5 6">YIM 133296</strain>
    </source>
</reference>
<evidence type="ECO:0000256" key="1">
    <source>
        <dbReference type="ARBA" id="ARBA00023015"/>
    </source>
</evidence>
<keyword evidence="2" id="KW-0238">DNA-binding</keyword>
<accession>A0ABT6CCC7</accession>
<organism evidence="5 6">
    <name type="scientific">Luteipulveratus flavus</name>
    <dbReference type="NCBI Taxonomy" id="3031728"/>
    <lineage>
        <taxon>Bacteria</taxon>
        <taxon>Bacillati</taxon>
        <taxon>Actinomycetota</taxon>
        <taxon>Actinomycetes</taxon>
        <taxon>Micrococcales</taxon>
        <taxon>Dermacoccaceae</taxon>
        <taxon>Luteipulveratus</taxon>
    </lineage>
</organism>
<dbReference type="InterPro" id="IPR036390">
    <property type="entry name" value="WH_DNA-bd_sf"/>
</dbReference>
<dbReference type="InterPro" id="IPR039422">
    <property type="entry name" value="MarR/SlyA-like"/>
</dbReference>
<evidence type="ECO:0000256" key="2">
    <source>
        <dbReference type="ARBA" id="ARBA00023125"/>
    </source>
</evidence>